<gene>
    <name evidence="1" type="ORF">R8Z58_16875</name>
</gene>
<evidence type="ECO:0000313" key="1">
    <source>
        <dbReference type="EMBL" id="MDW4574454.1"/>
    </source>
</evidence>
<reference evidence="1 2" key="1">
    <citation type="submission" date="2023-11" db="EMBL/GenBank/DDBJ databases">
        <title>Draft genome sequence of Microbacterium arthrosphaerae JCM 30492.</title>
        <authorList>
            <person name="Zhang G."/>
            <person name="Ding Y."/>
        </authorList>
    </citation>
    <scope>NUCLEOTIDE SEQUENCE [LARGE SCALE GENOMIC DNA]</scope>
    <source>
        <strain evidence="1 2">JCM 30492</strain>
    </source>
</reference>
<dbReference type="RefSeq" id="WP_318354948.1">
    <property type="nucleotide sequence ID" value="NZ_JAWQEV010000008.1"/>
</dbReference>
<evidence type="ECO:0008006" key="3">
    <source>
        <dbReference type="Google" id="ProtNLM"/>
    </source>
</evidence>
<organism evidence="1 2">
    <name type="scientific">Microbacterium arthrosphaerae</name>
    <dbReference type="NCBI Taxonomy" id="792652"/>
    <lineage>
        <taxon>Bacteria</taxon>
        <taxon>Bacillati</taxon>
        <taxon>Actinomycetota</taxon>
        <taxon>Actinomycetes</taxon>
        <taxon>Micrococcales</taxon>
        <taxon>Microbacteriaceae</taxon>
        <taxon>Microbacterium</taxon>
    </lineage>
</organism>
<dbReference type="Proteomes" id="UP001283109">
    <property type="component" value="Unassembled WGS sequence"/>
</dbReference>
<dbReference type="EMBL" id="JAWQEV010000008">
    <property type="protein sequence ID" value="MDW4574454.1"/>
    <property type="molecule type" value="Genomic_DNA"/>
</dbReference>
<evidence type="ECO:0000313" key="2">
    <source>
        <dbReference type="Proteomes" id="UP001283109"/>
    </source>
</evidence>
<comment type="caution">
    <text evidence="1">The sequence shown here is derived from an EMBL/GenBank/DDBJ whole genome shotgun (WGS) entry which is preliminary data.</text>
</comment>
<protein>
    <recommendedName>
        <fullName evidence="3">Transcriptional regulator</fullName>
    </recommendedName>
</protein>
<sequence>MGTSDFATVLVETVTPAERDRRRLLRVLDVVGHAAGVGPARVRDVPRWPELGCRERHLDAAFAMEGPATPRVTAGLLARILDHPQLSVLSIDRIGADVRLRCAHAATTGRWIVDLTARVAS</sequence>
<name>A0ABU4H725_9MICO</name>
<accession>A0ABU4H725</accession>
<keyword evidence="2" id="KW-1185">Reference proteome</keyword>
<proteinExistence type="predicted"/>